<feature type="chain" id="PRO_5043141091" evidence="1">
    <location>
        <begin position="17"/>
        <end position="209"/>
    </location>
</feature>
<reference evidence="4" key="1">
    <citation type="submission" date="2016-06" db="UniProtKB">
        <authorList>
            <consortium name="WormBaseParasite"/>
        </authorList>
    </citation>
    <scope>IDENTIFICATION</scope>
</reference>
<organism evidence="4">
    <name type="scientific">Schistocephalus solidus</name>
    <name type="common">Tapeworm</name>
    <dbReference type="NCBI Taxonomy" id="70667"/>
    <lineage>
        <taxon>Eukaryota</taxon>
        <taxon>Metazoa</taxon>
        <taxon>Spiralia</taxon>
        <taxon>Lophotrochozoa</taxon>
        <taxon>Platyhelminthes</taxon>
        <taxon>Cestoda</taxon>
        <taxon>Eucestoda</taxon>
        <taxon>Diphyllobothriidea</taxon>
        <taxon>Diphyllobothriidae</taxon>
        <taxon>Schistocephalus</taxon>
    </lineage>
</organism>
<evidence type="ECO:0000256" key="1">
    <source>
        <dbReference type="SAM" id="SignalP"/>
    </source>
</evidence>
<dbReference type="AlphaFoldDB" id="A0A183SCB5"/>
<evidence type="ECO:0000313" key="2">
    <source>
        <dbReference type="EMBL" id="VDL88248.1"/>
    </source>
</evidence>
<dbReference type="Proteomes" id="UP000275846">
    <property type="component" value="Unassembled WGS sequence"/>
</dbReference>
<evidence type="ECO:0000313" key="3">
    <source>
        <dbReference type="Proteomes" id="UP000275846"/>
    </source>
</evidence>
<reference evidence="2 3" key="2">
    <citation type="submission" date="2018-11" db="EMBL/GenBank/DDBJ databases">
        <authorList>
            <consortium name="Pathogen Informatics"/>
        </authorList>
    </citation>
    <scope>NUCLEOTIDE SEQUENCE [LARGE SCALE GENOMIC DNA]</scope>
    <source>
        <strain evidence="2 3">NST_G2</strain>
    </source>
</reference>
<feature type="signal peptide" evidence="1">
    <location>
        <begin position="1"/>
        <end position="16"/>
    </location>
</feature>
<keyword evidence="3" id="KW-1185">Reference proteome</keyword>
<keyword evidence="1" id="KW-0732">Signal</keyword>
<sequence>MTCMSLSLSAVARILCSLLKSLPFEQLPQSLLRTPDCGLQLKQCKWAVWSWQAKRTRGSIRNLFSTLLRTVDHLLHLPNLPAPVTGYPSLLDSFRGFTYKASNFGWDRRFDDLCRGHCGQRETLFHIQQCCQLTHRAHVLRHNQVMKFLATMLVKRGHEVLLEPHIPEGQTFRKPDIVVCGEDGLTVVHIGVTGEELMNLVHAEKINFY</sequence>
<dbReference type="EMBL" id="UYSU01008444">
    <property type="protein sequence ID" value="VDL88248.1"/>
    <property type="molecule type" value="Genomic_DNA"/>
</dbReference>
<proteinExistence type="predicted"/>
<accession>A0A183SCB5</accession>
<gene>
    <name evidence="2" type="ORF">SSLN_LOCUS1863</name>
</gene>
<dbReference type="WBParaSite" id="SSLN_0000193101-mRNA-1">
    <property type="protein sequence ID" value="SSLN_0000193101-mRNA-1"/>
    <property type="gene ID" value="SSLN_0000193101"/>
</dbReference>
<evidence type="ECO:0000313" key="4">
    <source>
        <dbReference type="WBParaSite" id="SSLN_0000193101-mRNA-1"/>
    </source>
</evidence>
<name>A0A183SCB5_SCHSO</name>
<protein>
    <submittedName>
        <fullName evidence="4">Required for meiotic nuclear division protein 1 homolog</fullName>
    </submittedName>
</protein>